<dbReference type="EMBL" id="CP046161">
    <property type="protein sequence ID" value="QKO30445.1"/>
    <property type="molecule type" value="Genomic_DNA"/>
</dbReference>
<dbReference type="Proteomes" id="UP000501316">
    <property type="component" value="Chromosome"/>
</dbReference>
<dbReference type="AlphaFoldDB" id="A0A859DX42"/>
<protein>
    <recommendedName>
        <fullName evidence="6">ABC transporter permease</fullName>
    </recommendedName>
</protein>
<evidence type="ECO:0000313" key="5">
    <source>
        <dbReference type="Proteomes" id="UP000509623"/>
    </source>
</evidence>
<keyword evidence="1" id="KW-0812">Transmembrane</keyword>
<reference evidence="4 5" key="1">
    <citation type="submission" date="2019-11" db="EMBL/GenBank/DDBJ databases">
        <authorList>
            <person name="Ren C."/>
            <person name="Wang H."/>
            <person name="Xu Y."/>
        </authorList>
    </citation>
    <scope>NUCLEOTIDE SEQUENCE [LARGE SCALE GENOMIC DNA]</scope>
    <source>
        <strain evidence="5">JNU-WLY1368</strain>
        <strain evidence="2 4">LBM 19010</strain>
    </source>
</reference>
<evidence type="ECO:0000256" key="1">
    <source>
        <dbReference type="SAM" id="Phobius"/>
    </source>
</evidence>
<evidence type="ECO:0000313" key="2">
    <source>
        <dbReference type="EMBL" id="QKN24541.1"/>
    </source>
</evidence>
<evidence type="ECO:0000313" key="3">
    <source>
        <dbReference type="EMBL" id="QKO30445.1"/>
    </source>
</evidence>
<reference evidence="3" key="2">
    <citation type="journal article" date="2021" name="Appl. Environ. Microbiol.">
        <title>Adaptability of a Caproate-Producing Bacterium Contributes to Its Dominance in an Anaerobic Fermentation System.</title>
        <authorList>
            <person name="Wang H."/>
            <person name="Gu Y."/>
            <person name="Zhou W."/>
            <person name="Zhao D."/>
            <person name="Qiao Z."/>
            <person name="Zheng J."/>
            <person name="Gao J."/>
            <person name="Chen X."/>
            <person name="Ren C."/>
            <person name="Xu Y."/>
        </authorList>
    </citation>
    <scope>NUCLEOTIDE SEQUENCE</scope>
    <source>
        <strain evidence="3">JNU-WLY1368</strain>
    </source>
</reference>
<dbReference type="EMBL" id="CP046051">
    <property type="protein sequence ID" value="QKN24541.1"/>
    <property type="molecule type" value="Genomic_DNA"/>
</dbReference>
<dbReference type="InterPro" id="IPR010540">
    <property type="entry name" value="CmpB_TMEM229"/>
</dbReference>
<accession>A0A859DX42</accession>
<evidence type="ECO:0008006" key="6">
    <source>
        <dbReference type="Google" id="ProtNLM"/>
    </source>
</evidence>
<keyword evidence="1" id="KW-0472">Membrane</keyword>
<evidence type="ECO:0000313" key="4">
    <source>
        <dbReference type="Proteomes" id="UP000501316"/>
    </source>
</evidence>
<feature type="transmembrane region" description="Helical" evidence="1">
    <location>
        <begin position="120"/>
        <end position="140"/>
    </location>
</feature>
<keyword evidence="1" id="KW-1133">Transmembrane helix</keyword>
<reference evidence="3" key="3">
    <citation type="journal article" date="2022" name="Int. J. Syst. Evol. Microbiol.">
        <title>Caproicibacterium lactatifermentans sp. nov., isolated from pit clay used for the production of Chinese strong aroma-type liquor.</title>
        <authorList>
            <person name="Wang H."/>
            <person name="Gu Y."/>
            <person name="Zhao D."/>
            <person name="Qiao Z."/>
            <person name="Zheng J."/>
            <person name="Gao J."/>
            <person name="Ren C."/>
            <person name="Xu Y."/>
        </authorList>
    </citation>
    <scope>NUCLEOTIDE SEQUENCE</scope>
    <source>
        <strain evidence="3">JNU-WLY1368</strain>
    </source>
</reference>
<name>A0A859DX42_9FIRM</name>
<dbReference type="RefSeq" id="WP_086035125.1">
    <property type="nucleotide sequence ID" value="NZ_CP046051.1"/>
</dbReference>
<feature type="transmembrane region" description="Helical" evidence="1">
    <location>
        <begin position="48"/>
        <end position="66"/>
    </location>
</feature>
<dbReference type="Proteomes" id="UP000509623">
    <property type="component" value="Chromosome"/>
</dbReference>
<keyword evidence="5" id="KW-1185">Reference proteome</keyword>
<organism evidence="2 4">
    <name type="scientific">Caproicibacterium lactatifermentans</name>
    <dbReference type="NCBI Taxonomy" id="2666138"/>
    <lineage>
        <taxon>Bacteria</taxon>
        <taxon>Bacillati</taxon>
        <taxon>Bacillota</taxon>
        <taxon>Clostridia</taxon>
        <taxon>Eubacteriales</taxon>
        <taxon>Oscillospiraceae</taxon>
        <taxon>Caproicibacterium</taxon>
    </lineage>
</organism>
<gene>
    <name evidence="2" type="ORF">GJQ69_08670</name>
    <name evidence="3" type="ORF">GKP14_05120</name>
</gene>
<proteinExistence type="predicted"/>
<dbReference type="KEGG" id="clf:GJQ69_08670"/>
<feature type="transmembrane region" description="Helical" evidence="1">
    <location>
        <begin position="21"/>
        <end position="42"/>
    </location>
</feature>
<sequence length="155" mass="17383">MEQGNTQTAALAIQQTRQDTVLEHLGMWLVGGGLYCLLEVAWRGWTHWTMFLAGGTLFLLIGLERGKQQDGRSLLGRAVLAGMTITGGEFLTGCIVNLWLHMNVWDYSDQPYNLLGQISLPASLGWCAVGMLAVLLYDLLDWYLFGEERPCYHFL</sequence>
<dbReference type="Pfam" id="PF06541">
    <property type="entry name" value="ABC_trans_CmpB"/>
    <property type="match status" value="1"/>
</dbReference>
<feature type="transmembrane region" description="Helical" evidence="1">
    <location>
        <begin position="78"/>
        <end position="100"/>
    </location>
</feature>